<dbReference type="PANTHER" id="PTHR21137">
    <property type="entry name" value="ODORANT RECEPTOR"/>
    <property type="match status" value="1"/>
</dbReference>
<evidence type="ECO:0000256" key="2">
    <source>
        <dbReference type="ARBA" id="ARBA00022475"/>
    </source>
</evidence>
<keyword evidence="12" id="KW-1185">Reference proteome</keyword>
<keyword evidence="2" id="KW-1003">Cell membrane</keyword>
<dbReference type="PANTHER" id="PTHR21137:SF35">
    <property type="entry name" value="ODORANT RECEPTOR 19A-RELATED"/>
    <property type="match status" value="1"/>
</dbReference>
<dbReference type="GO" id="GO:0007165">
    <property type="term" value="P:signal transduction"/>
    <property type="evidence" value="ECO:0007669"/>
    <property type="project" value="UniProtKB-KW"/>
</dbReference>
<evidence type="ECO:0000256" key="3">
    <source>
        <dbReference type="ARBA" id="ARBA00022606"/>
    </source>
</evidence>
<dbReference type="EMBL" id="CAJNRD030001116">
    <property type="protein sequence ID" value="CAG5075742.1"/>
    <property type="molecule type" value="Genomic_DNA"/>
</dbReference>
<name>A0A8J2ED54_COTCN</name>
<dbReference type="GO" id="GO:0005886">
    <property type="term" value="C:plasma membrane"/>
    <property type="evidence" value="ECO:0007669"/>
    <property type="project" value="UniProtKB-SubCell"/>
</dbReference>
<protein>
    <recommendedName>
        <fullName evidence="10">Odorant receptor</fullName>
    </recommendedName>
</protein>
<reference evidence="11" key="1">
    <citation type="submission" date="2021-04" db="EMBL/GenBank/DDBJ databases">
        <authorList>
            <person name="Chebbi M.A.C M."/>
        </authorList>
    </citation>
    <scope>NUCLEOTIDE SEQUENCE</scope>
</reference>
<keyword evidence="5 10" id="KW-0552">Olfaction</keyword>
<accession>A0A8J2ED54</accession>
<comment type="subcellular location">
    <subcellularLocation>
        <location evidence="1 10">Cell membrane</location>
        <topology evidence="1 10">Multi-pass membrane protein</topology>
    </subcellularLocation>
</comment>
<dbReference type="OrthoDB" id="6597368at2759"/>
<evidence type="ECO:0000256" key="5">
    <source>
        <dbReference type="ARBA" id="ARBA00022725"/>
    </source>
</evidence>
<keyword evidence="7 10" id="KW-0472">Membrane</keyword>
<organism evidence="11 12">
    <name type="scientific">Cotesia congregata</name>
    <name type="common">Parasitoid wasp</name>
    <name type="synonym">Apanteles congregatus</name>
    <dbReference type="NCBI Taxonomy" id="51543"/>
    <lineage>
        <taxon>Eukaryota</taxon>
        <taxon>Metazoa</taxon>
        <taxon>Ecdysozoa</taxon>
        <taxon>Arthropoda</taxon>
        <taxon>Hexapoda</taxon>
        <taxon>Insecta</taxon>
        <taxon>Pterygota</taxon>
        <taxon>Neoptera</taxon>
        <taxon>Endopterygota</taxon>
        <taxon>Hymenoptera</taxon>
        <taxon>Apocrita</taxon>
        <taxon>Ichneumonoidea</taxon>
        <taxon>Braconidae</taxon>
        <taxon>Microgastrinae</taxon>
        <taxon>Cotesia</taxon>
    </lineage>
</organism>
<dbReference type="Pfam" id="PF02949">
    <property type="entry name" value="7tm_6"/>
    <property type="match status" value="1"/>
</dbReference>
<evidence type="ECO:0000256" key="9">
    <source>
        <dbReference type="ARBA" id="ARBA00023224"/>
    </source>
</evidence>
<feature type="transmembrane region" description="Helical" evidence="10">
    <location>
        <begin position="248"/>
        <end position="272"/>
    </location>
</feature>
<comment type="caution">
    <text evidence="11">The sequence shown here is derived from an EMBL/GenBank/DDBJ whole genome shotgun (WGS) entry which is preliminary data.</text>
</comment>
<keyword evidence="9 10" id="KW-0807">Transducer</keyword>
<evidence type="ECO:0000256" key="1">
    <source>
        <dbReference type="ARBA" id="ARBA00004651"/>
    </source>
</evidence>
<comment type="caution">
    <text evidence="10">Lacks conserved residue(s) required for the propagation of feature annotation.</text>
</comment>
<evidence type="ECO:0000256" key="7">
    <source>
        <dbReference type="ARBA" id="ARBA00023136"/>
    </source>
</evidence>
<evidence type="ECO:0000256" key="8">
    <source>
        <dbReference type="ARBA" id="ARBA00023170"/>
    </source>
</evidence>
<dbReference type="AlphaFoldDB" id="A0A8J2ED54"/>
<gene>
    <name evidence="11" type="ORF">HICCMSTLAB_LOCUS1838</name>
</gene>
<evidence type="ECO:0000313" key="11">
    <source>
        <dbReference type="EMBL" id="CAG5075742.1"/>
    </source>
</evidence>
<feature type="transmembrane region" description="Helical" evidence="10">
    <location>
        <begin position="122"/>
        <end position="139"/>
    </location>
</feature>
<dbReference type="GO" id="GO:0004984">
    <property type="term" value="F:olfactory receptor activity"/>
    <property type="evidence" value="ECO:0007669"/>
    <property type="project" value="InterPro"/>
</dbReference>
<dbReference type="InterPro" id="IPR004117">
    <property type="entry name" value="7tm6_olfct_rcpt"/>
</dbReference>
<feature type="transmembrane region" description="Helical" evidence="10">
    <location>
        <begin position="166"/>
        <end position="199"/>
    </location>
</feature>
<sequence>MEIFDSFFLLLSLAGLWKPRGWRGIKAFCYYIYQLSVVLSEHLFIISGALDLQFKNIELEALVDNLALLLVIILCRQKMACVISNREAVKSILESLGKPPFKPRDHQEELIIQKFNRFVKKIFICYPATFIGALLLYSGSRSNIVDPPYILPYKGWFPYNYTSPTIYWMTALFQLYAVYIATAIDLVFDLLLAGIICYLRSQVGILRHRFEVMVQKLEVSADRERSLVAEWVQFHVHIVNLVKYLNKIFSSVIFVQYTSSSLILCTLAYLMAHTEVTTINFLGYFGFLAGMYLQIFLQCYCAHILTSEFLSVSRGICTTNWFNLSNDIKKSIVIIMCKCDKPVLIASGFFFVLSLDSFTKVSKLAYSIYNVLE</sequence>
<evidence type="ECO:0000256" key="4">
    <source>
        <dbReference type="ARBA" id="ARBA00022692"/>
    </source>
</evidence>
<proteinExistence type="inferred from homology"/>
<keyword evidence="4 10" id="KW-0812">Transmembrane</keyword>
<evidence type="ECO:0000256" key="6">
    <source>
        <dbReference type="ARBA" id="ARBA00022989"/>
    </source>
</evidence>
<evidence type="ECO:0000256" key="10">
    <source>
        <dbReference type="RuleBase" id="RU351113"/>
    </source>
</evidence>
<keyword evidence="3 10" id="KW-0716">Sensory transduction</keyword>
<dbReference type="GO" id="GO:0005549">
    <property type="term" value="F:odorant binding"/>
    <property type="evidence" value="ECO:0007669"/>
    <property type="project" value="InterPro"/>
</dbReference>
<evidence type="ECO:0000313" key="12">
    <source>
        <dbReference type="Proteomes" id="UP000786811"/>
    </source>
</evidence>
<feature type="transmembrane region" description="Helical" evidence="10">
    <location>
        <begin position="284"/>
        <end position="305"/>
    </location>
</feature>
<keyword evidence="6 10" id="KW-1133">Transmembrane helix</keyword>
<comment type="similarity">
    <text evidence="10">Belongs to the insect chemoreceptor superfamily. Heteromeric odorant receptor channel (TC 1.A.69) family.</text>
</comment>
<dbReference type="Proteomes" id="UP000786811">
    <property type="component" value="Unassembled WGS sequence"/>
</dbReference>
<keyword evidence="8 10" id="KW-0675">Receptor</keyword>